<dbReference type="PROSITE" id="PS50088">
    <property type="entry name" value="ANK_REPEAT"/>
    <property type="match status" value="2"/>
</dbReference>
<dbReference type="GeneTree" id="ENSGT00940000155279"/>
<evidence type="ECO:0000313" key="4">
    <source>
        <dbReference type="Ensembl" id="ENSORLP00000026506.1"/>
    </source>
</evidence>
<evidence type="ECO:0000256" key="1">
    <source>
        <dbReference type="ARBA" id="ARBA00022737"/>
    </source>
</evidence>
<evidence type="ECO:0000313" key="5">
    <source>
        <dbReference type="Proteomes" id="UP000001038"/>
    </source>
</evidence>
<dbReference type="SMART" id="SM00248">
    <property type="entry name" value="ANK"/>
    <property type="match status" value="2"/>
</dbReference>
<reference evidence="4" key="2">
    <citation type="submission" date="2025-08" db="UniProtKB">
        <authorList>
            <consortium name="Ensembl"/>
        </authorList>
    </citation>
    <scope>IDENTIFICATION</scope>
    <source>
        <strain evidence="4">Hd-rR</strain>
    </source>
</reference>
<dbReference type="Gene3D" id="1.25.40.20">
    <property type="entry name" value="Ankyrin repeat-containing domain"/>
    <property type="match status" value="1"/>
</dbReference>
<feature type="repeat" description="ANK" evidence="3">
    <location>
        <begin position="12"/>
        <end position="44"/>
    </location>
</feature>
<keyword evidence="1" id="KW-0677">Repeat</keyword>
<protein>
    <submittedName>
        <fullName evidence="4">Uncharacterized protein</fullName>
    </submittedName>
</protein>
<sequence length="118" mass="13388">MYIIFFCLIPDLGYTPLIVACHYGNAKIVNFLLQQGASVNAKTKNGYTPLHQAAQQGNTHIINVLLQHGAKPNTTTVVRNEKCLKMLLLLCFDVVLFLLNSIKCCFCRLEWEHRTFDC</sequence>
<evidence type="ECO:0000256" key="2">
    <source>
        <dbReference type="ARBA" id="ARBA00023043"/>
    </source>
</evidence>
<dbReference type="AlphaFoldDB" id="A0A3B3H3T6"/>
<evidence type="ECO:0000256" key="3">
    <source>
        <dbReference type="PROSITE-ProRule" id="PRU00023"/>
    </source>
</evidence>
<dbReference type="Bgee" id="ENSORLG00000030473">
    <property type="expression patterns" value="Expressed in bone element and 9 other cell types or tissues"/>
</dbReference>
<keyword evidence="2 3" id="KW-0040">ANK repeat</keyword>
<dbReference type="InterPro" id="IPR002110">
    <property type="entry name" value="Ankyrin_rpt"/>
</dbReference>
<reference evidence="4 5" key="1">
    <citation type="journal article" date="2007" name="Nature">
        <title>The medaka draft genome and insights into vertebrate genome evolution.</title>
        <authorList>
            <person name="Kasahara M."/>
            <person name="Naruse K."/>
            <person name="Sasaki S."/>
            <person name="Nakatani Y."/>
            <person name="Qu W."/>
            <person name="Ahsan B."/>
            <person name="Yamada T."/>
            <person name="Nagayasu Y."/>
            <person name="Doi K."/>
            <person name="Kasai Y."/>
            <person name="Jindo T."/>
            <person name="Kobayashi D."/>
            <person name="Shimada A."/>
            <person name="Toyoda A."/>
            <person name="Kuroki Y."/>
            <person name="Fujiyama A."/>
            <person name="Sasaki T."/>
            <person name="Shimizu A."/>
            <person name="Asakawa S."/>
            <person name="Shimizu N."/>
            <person name="Hashimoto S."/>
            <person name="Yang J."/>
            <person name="Lee Y."/>
            <person name="Matsushima K."/>
            <person name="Sugano S."/>
            <person name="Sakaizumi M."/>
            <person name="Narita T."/>
            <person name="Ohishi K."/>
            <person name="Haga S."/>
            <person name="Ohta F."/>
            <person name="Nomoto H."/>
            <person name="Nogata K."/>
            <person name="Morishita T."/>
            <person name="Endo T."/>
            <person name="Shin-I T."/>
            <person name="Takeda H."/>
            <person name="Morishita S."/>
            <person name="Kohara Y."/>
        </authorList>
    </citation>
    <scope>NUCLEOTIDE SEQUENCE [LARGE SCALE GENOMIC DNA]</scope>
    <source>
        <strain evidence="4 5">Hd-rR</strain>
    </source>
</reference>
<dbReference type="Pfam" id="PF12796">
    <property type="entry name" value="Ank_2"/>
    <property type="match status" value="1"/>
</dbReference>
<dbReference type="InParanoid" id="A0A3B3H3T6"/>
<dbReference type="Ensembl" id="ENSORLT00000046919.1">
    <property type="protein sequence ID" value="ENSORLP00000026506.1"/>
    <property type="gene ID" value="ENSORLG00000030473.1"/>
</dbReference>
<dbReference type="SUPFAM" id="SSF48403">
    <property type="entry name" value="Ankyrin repeat"/>
    <property type="match status" value="1"/>
</dbReference>
<organism evidence="4 5">
    <name type="scientific">Oryzias latipes</name>
    <name type="common">Japanese rice fish</name>
    <name type="synonym">Japanese killifish</name>
    <dbReference type="NCBI Taxonomy" id="8090"/>
    <lineage>
        <taxon>Eukaryota</taxon>
        <taxon>Metazoa</taxon>
        <taxon>Chordata</taxon>
        <taxon>Craniata</taxon>
        <taxon>Vertebrata</taxon>
        <taxon>Euteleostomi</taxon>
        <taxon>Actinopterygii</taxon>
        <taxon>Neopterygii</taxon>
        <taxon>Teleostei</taxon>
        <taxon>Neoteleostei</taxon>
        <taxon>Acanthomorphata</taxon>
        <taxon>Ovalentaria</taxon>
        <taxon>Atherinomorphae</taxon>
        <taxon>Beloniformes</taxon>
        <taxon>Adrianichthyidae</taxon>
        <taxon>Oryziinae</taxon>
        <taxon>Oryzias</taxon>
    </lineage>
</organism>
<keyword evidence="5" id="KW-1185">Reference proteome</keyword>
<dbReference type="InterPro" id="IPR051165">
    <property type="entry name" value="Multifunctional_ANK_Repeat"/>
</dbReference>
<accession>A0A3B3H3T6</accession>
<dbReference type="PANTHER" id="PTHR24123">
    <property type="entry name" value="ANKYRIN REPEAT-CONTAINING"/>
    <property type="match status" value="1"/>
</dbReference>
<dbReference type="Proteomes" id="UP000001038">
    <property type="component" value="Chromosome 1"/>
</dbReference>
<dbReference type="PRINTS" id="PR01415">
    <property type="entry name" value="ANKYRIN"/>
</dbReference>
<dbReference type="InterPro" id="IPR036770">
    <property type="entry name" value="Ankyrin_rpt-contain_sf"/>
</dbReference>
<reference evidence="4" key="3">
    <citation type="submission" date="2025-09" db="UniProtKB">
        <authorList>
            <consortium name="Ensembl"/>
        </authorList>
    </citation>
    <scope>IDENTIFICATION</scope>
    <source>
        <strain evidence="4">Hd-rR</strain>
    </source>
</reference>
<dbReference type="PROSITE" id="PS50297">
    <property type="entry name" value="ANK_REP_REGION"/>
    <property type="match status" value="2"/>
</dbReference>
<feature type="repeat" description="ANK" evidence="3">
    <location>
        <begin position="45"/>
        <end position="77"/>
    </location>
</feature>
<proteinExistence type="predicted"/>
<name>A0A3B3H3T6_ORYLA</name>
<dbReference type="PANTHER" id="PTHR24123:SF49">
    <property type="entry name" value="ANKYRIN-2-LIKE ISOFORM X1"/>
    <property type="match status" value="1"/>
</dbReference>
<dbReference type="STRING" id="8090.ENSORLP00000026506"/>